<dbReference type="AlphaFoldDB" id="A0A1Y5RQC9"/>
<name>A0A1Y5RQC9_9RHOB</name>
<dbReference type="OrthoDB" id="817407at2"/>
<keyword evidence="2" id="KW-1185">Reference proteome</keyword>
<proteinExistence type="predicted"/>
<sequence>MTDTPTLLLTFSGWCLMRIPTDPDPTDEPRGVSGYTFAYANEPDLDRIILFHPEEKFVRWPAWQAGPDDPENKGAPGAAPGLGVYVRAARVLHGDNVDHTLPGLVGAKVDLLEGPKLENRNWLLTLPGQEPIVPFILHISNDRGVDILRKNALDPDKPDQPVWKASAAALARCAAAGMNPEPDMVGRSTGIWDYVQKNKDRRDALVSHRAEIAAKPPYPDQENELAILDARIKSIETGLENPTSDRRIFMTQMVERFSFDILGFDAKVSAKTEKFIGMPVECDAKTGWPIGFWIGGWDPDLLAAHVEGSVRIPLTSS</sequence>
<dbReference type="EMBL" id="FWFZ01000002">
    <property type="protein sequence ID" value="SLN22904.1"/>
    <property type="molecule type" value="Genomic_DNA"/>
</dbReference>
<accession>A0A1Y5RQC9</accession>
<gene>
    <name evidence="1" type="ORF">ROA7023_00670</name>
</gene>
<protein>
    <submittedName>
        <fullName evidence="1">Uncharacterized protein</fullName>
    </submittedName>
</protein>
<organism evidence="1 2">
    <name type="scientific">Roseisalinus antarcticus</name>
    <dbReference type="NCBI Taxonomy" id="254357"/>
    <lineage>
        <taxon>Bacteria</taxon>
        <taxon>Pseudomonadati</taxon>
        <taxon>Pseudomonadota</taxon>
        <taxon>Alphaproteobacteria</taxon>
        <taxon>Rhodobacterales</taxon>
        <taxon>Roseobacteraceae</taxon>
        <taxon>Roseisalinus</taxon>
    </lineage>
</organism>
<dbReference type="RefSeq" id="WP_085877579.1">
    <property type="nucleotide sequence ID" value="NZ_FWFZ01000002.1"/>
</dbReference>
<reference evidence="1 2" key="1">
    <citation type="submission" date="2017-03" db="EMBL/GenBank/DDBJ databases">
        <authorList>
            <person name="Afonso C.L."/>
            <person name="Miller P.J."/>
            <person name="Scott M.A."/>
            <person name="Spackman E."/>
            <person name="Goraichik I."/>
            <person name="Dimitrov K.M."/>
            <person name="Suarez D.L."/>
            <person name="Swayne D.E."/>
        </authorList>
    </citation>
    <scope>NUCLEOTIDE SEQUENCE [LARGE SCALE GENOMIC DNA]</scope>
    <source>
        <strain evidence="1 2">CECT 7023</strain>
    </source>
</reference>
<evidence type="ECO:0000313" key="2">
    <source>
        <dbReference type="Proteomes" id="UP000193900"/>
    </source>
</evidence>
<dbReference type="Proteomes" id="UP000193900">
    <property type="component" value="Unassembled WGS sequence"/>
</dbReference>
<evidence type="ECO:0000313" key="1">
    <source>
        <dbReference type="EMBL" id="SLN22904.1"/>
    </source>
</evidence>